<dbReference type="AlphaFoldDB" id="A0A8X6WZ16"/>
<accession>A0A8X6WZ16</accession>
<comment type="caution">
    <text evidence="1">The sequence shown here is derived from an EMBL/GenBank/DDBJ whole genome shotgun (WGS) entry which is preliminary data.</text>
</comment>
<keyword evidence="2" id="KW-1185">Reference proteome</keyword>
<evidence type="ECO:0000313" key="2">
    <source>
        <dbReference type="Proteomes" id="UP000886998"/>
    </source>
</evidence>
<dbReference type="OrthoDB" id="6435287at2759"/>
<dbReference type="EMBL" id="BMAV01003944">
    <property type="protein sequence ID" value="GFY43929.1"/>
    <property type="molecule type" value="Genomic_DNA"/>
</dbReference>
<gene>
    <name evidence="1" type="ORF">TNIN_130471</name>
</gene>
<protein>
    <submittedName>
        <fullName evidence="1">Uncharacterized protein</fullName>
    </submittedName>
</protein>
<proteinExistence type="predicted"/>
<organism evidence="1 2">
    <name type="scientific">Trichonephila inaurata madagascariensis</name>
    <dbReference type="NCBI Taxonomy" id="2747483"/>
    <lineage>
        <taxon>Eukaryota</taxon>
        <taxon>Metazoa</taxon>
        <taxon>Ecdysozoa</taxon>
        <taxon>Arthropoda</taxon>
        <taxon>Chelicerata</taxon>
        <taxon>Arachnida</taxon>
        <taxon>Araneae</taxon>
        <taxon>Araneomorphae</taxon>
        <taxon>Entelegynae</taxon>
        <taxon>Araneoidea</taxon>
        <taxon>Nephilidae</taxon>
        <taxon>Trichonephila</taxon>
        <taxon>Trichonephila inaurata</taxon>
    </lineage>
</organism>
<reference evidence="1" key="1">
    <citation type="submission" date="2020-08" db="EMBL/GenBank/DDBJ databases">
        <title>Multicomponent nature underlies the extraordinary mechanical properties of spider dragline silk.</title>
        <authorList>
            <person name="Kono N."/>
            <person name="Nakamura H."/>
            <person name="Mori M."/>
            <person name="Yoshida Y."/>
            <person name="Ohtoshi R."/>
            <person name="Malay A.D."/>
            <person name="Moran D.A.P."/>
            <person name="Tomita M."/>
            <person name="Numata K."/>
            <person name="Arakawa K."/>
        </authorList>
    </citation>
    <scope>NUCLEOTIDE SEQUENCE</scope>
</reference>
<dbReference type="Proteomes" id="UP000886998">
    <property type="component" value="Unassembled WGS sequence"/>
</dbReference>
<evidence type="ECO:0000313" key="1">
    <source>
        <dbReference type="EMBL" id="GFY43929.1"/>
    </source>
</evidence>
<sequence>MSVIAKSKKDVLKLVAEELKLTVPDNARDLDLKILIECSEVYKKDKELVKNIIDYAVEETKIKKEPEHPGGSIFDDAASLANGIFG</sequence>
<name>A0A8X6WZ16_9ARAC</name>